<keyword evidence="7" id="KW-1185">Reference proteome</keyword>
<dbReference type="EMBL" id="CP098502">
    <property type="protein sequence ID" value="UTI65575.1"/>
    <property type="molecule type" value="Genomic_DNA"/>
</dbReference>
<gene>
    <name evidence="6" type="ORF">NBH00_05040</name>
</gene>
<dbReference type="Proteomes" id="UP001056035">
    <property type="component" value="Chromosome"/>
</dbReference>
<evidence type="ECO:0000313" key="7">
    <source>
        <dbReference type="Proteomes" id="UP001056035"/>
    </source>
</evidence>
<dbReference type="InterPro" id="IPR038109">
    <property type="entry name" value="DNA_bind_recomb_sf"/>
</dbReference>
<keyword evidence="1" id="KW-0238">DNA-binding</keyword>
<proteinExistence type="predicted"/>
<protein>
    <submittedName>
        <fullName evidence="6">Recombinase family protein</fullName>
    </submittedName>
</protein>
<dbReference type="InterPro" id="IPR025827">
    <property type="entry name" value="Zn_ribbon_recom_dom"/>
</dbReference>
<evidence type="ECO:0000313" key="6">
    <source>
        <dbReference type="EMBL" id="UTI65575.1"/>
    </source>
</evidence>
<dbReference type="SMART" id="SM00857">
    <property type="entry name" value="Resolvase"/>
    <property type="match status" value="1"/>
</dbReference>
<dbReference type="PROSITE" id="PS51736">
    <property type="entry name" value="RECOMBINASES_3"/>
    <property type="match status" value="1"/>
</dbReference>
<name>A0ABY5DVR2_9ACTN</name>
<dbReference type="InterPro" id="IPR011109">
    <property type="entry name" value="DNA_bind_recombinase_dom"/>
</dbReference>
<accession>A0ABY5DVR2</accession>
<dbReference type="PANTHER" id="PTHR30461">
    <property type="entry name" value="DNA-INVERTASE FROM LAMBDOID PROPHAGE"/>
    <property type="match status" value="1"/>
</dbReference>
<evidence type="ECO:0000259" key="4">
    <source>
        <dbReference type="PROSITE" id="PS51736"/>
    </source>
</evidence>
<dbReference type="SUPFAM" id="SSF53041">
    <property type="entry name" value="Resolvase-like"/>
    <property type="match status" value="1"/>
</dbReference>
<dbReference type="Gene3D" id="3.90.1750.20">
    <property type="entry name" value="Putative Large Serine Recombinase, Chain B, Domain 2"/>
    <property type="match status" value="1"/>
</dbReference>
<evidence type="ECO:0000256" key="1">
    <source>
        <dbReference type="ARBA" id="ARBA00023125"/>
    </source>
</evidence>
<dbReference type="Pfam" id="PF13408">
    <property type="entry name" value="Zn_ribbon_recom"/>
    <property type="match status" value="1"/>
</dbReference>
<reference evidence="6 7" key="1">
    <citation type="submission" date="2022-06" db="EMBL/GenBank/DDBJ databases">
        <title>Paraconexibacter antarcticus.</title>
        <authorList>
            <person name="Kim C.S."/>
        </authorList>
    </citation>
    <scope>NUCLEOTIDE SEQUENCE [LARGE SCALE GENOMIC DNA]</scope>
    <source>
        <strain evidence="6 7">02-257</strain>
    </source>
</reference>
<dbReference type="Pfam" id="PF00239">
    <property type="entry name" value="Resolvase"/>
    <property type="match status" value="1"/>
</dbReference>
<feature type="domain" description="Recombinase" evidence="5">
    <location>
        <begin position="148"/>
        <end position="256"/>
    </location>
</feature>
<dbReference type="InterPro" id="IPR050639">
    <property type="entry name" value="SSR_resolvase"/>
</dbReference>
<dbReference type="PANTHER" id="PTHR30461:SF2">
    <property type="entry name" value="SERINE RECOMBINASE PINE-RELATED"/>
    <property type="match status" value="1"/>
</dbReference>
<feature type="coiled-coil region" evidence="3">
    <location>
        <begin position="333"/>
        <end position="360"/>
    </location>
</feature>
<evidence type="ECO:0000259" key="5">
    <source>
        <dbReference type="PROSITE" id="PS51737"/>
    </source>
</evidence>
<keyword evidence="3" id="KW-0175">Coiled coil</keyword>
<dbReference type="Gene3D" id="3.40.50.1390">
    <property type="entry name" value="Resolvase, N-terminal catalytic domain"/>
    <property type="match status" value="1"/>
</dbReference>
<feature type="domain" description="Resolvase/invertase-type recombinase catalytic" evidence="4">
    <location>
        <begin position="1"/>
        <end position="140"/>
    </location>
</feature>
<dbReference type="PROSITE" id="PS51737">
    <property type="entry name" value="RECOMBINASE_DNA_BIND"/>
    <property type="match status" value="1"/>
</dbReference>
<evidence type="ECO:0000256" key="2">
    <source>
        <dbReference type="ARBA" id="ARBA00023172"/>
    </source>
</evidence>
<dbReference type="InterPro" id="IPR036162">
    <property type="entry name" value="Resolvase-like_N_sf"/>
</dbReference>
<dbReference type="InterPro" id="IPR006119">
    <property type="entry name" value="Resolv_N"/>
</dbReference>
<organism evidence="6 7">
    <name type="scientific">Paraconexibacter antarcticus</name>
    <dbReference type="NCBI Taxonomy" id="2949664"/>
    <lineage>
        <taxon>Bacteria</taxon>
        <taxon>Bacillati</taxon>
        <taxon>Actinomycetota</taxon>
        <taxon>Thermoleophilia</taxon>
        <taxon>Solirubrobacterales</taxon>
        <taxon>Paraconexibacteraceae</taxon>
        <taxon>Paraconexibacter</taxon>
    </lineage>
</organism>
<keyword evidence="2" id="KW-0233">DNA recombination</keyword>
<dbReference type="CDD" id="cd03768">
    <property type="entry name" value="SR_ResInv"/>
    <property type="match status" value="1"/>
</dbReference>
<dbReference type="Pfam" id="PF07508">
    <property type="entry name" value="Recombinase"/>
    <property type="match status" value="1"/>
</dbReference>
<evidence type="ECO:0000256" key="3">
    <source>
        <dbReference type="SAM" id="Coils"/>
    </source>
</evidence>
<sequence>MSGRSGESFISPTVQREQIAHWAKLRNAEILEIHEDLDQSGGGFDRPGLQRAIERVEAKESSGIVVAKLDRFARSLQGALETIKRIHDAGGDFVCVDLGVDPTTPMGKMQTNLLLVLAEFELDRIREQWSTAREHAVGRGVHISRHPPSGYDKGPDGRLIPNATAPYITEAFKMRAAGKPYSAIAEMLMGAGAIVTTGSSHWSSPTIRHIIANPAYLGRATSGSFSQEGAHEPLIDEETFNLANGRRAEYSRPATTLGPSLLAGLLRCAGCQYAMKPDTMLNKGTGERVRTYRCRGDHASGKCMDRAAVLGNIVETEVIRRFLELMGKRWVSEHHQDDDLTDLIREAEEAEREMTIFRDDPRIISVLGPDEFVAGLRTRAERVDSANRALIEARSQDSQLLMPPTELRRMWPTLEVEEQKELLGSVWDAIFIRSGRQDPIEDRLLFFMHGEKPDGGPTRKRKATEIRPLDWERYAGRRH</sequence>